<feature type="transmembrane region" description="Helical" evidence="17">
    <location>
        <begin position="971"/>
        <end position="991"/>
    </location>
</feature>
<dbReference type="InterPro" id="IPR023298">
    <property type="entry name" value="ATPase_P-typ_TM_dom_sf"/>
</dbReference>
<feature type="transmembrane region" description="Helical" evidence="17">
    <location>
        <begin position="886"/>
        <end position="907"/>
    </location>
</feature>
<dbReference type="SUPFAM" id="SSF81660">
    <property type="entry name" value="Metal cation-transporting ATPase, ATP-binding domain N"/>
    <property type="match status" value="1"/>
</dbReference>
<feature type="compositionally biased region" description="Basic and acidic residues" evidence="18">
    <location>
        <begin position="471"/>
        <end position="491"/>
    </location>
</feature>
<evidence type="ECO:0000256" key="12">
    <source>
        <dbReference type="ARBA" id="ARBA00022989"/>
    </source>
</evidence>
<accession>C5E075</accession>
<feature type="transmembrane region" description="Helical" evidence="17">
    <location>
        <begin position="1085"/>
        <end position="1102"/>
    </location>
</feature>
<dbReference type="GO" id="GO:0005774">
    <property type="term" value="C:vacuolar membrane"/>
    <property type="evidence" value="ECO:0007669"/>
    <property type="project" value="UniProtKB-SubCell"/>
</dbReference>
<keyword evidence="6" id="KW-0479">Metal-binding</keyword>
<dbReference type="GO" id="GO:0046872">
    <property type="term" value="F:metal ion binding"/>
    <property type="evidence" value="ECO:0007669"/>
    <property type="project" value="UniProtKB-KW"/>
</dbReference>
<feature type="transmembrane region" description="Helical" evidence="17">
    <location>
        <begin position="860"/>
        <end position="880"/>
    </location>
</feature>
<dbReference type="CDD" id="cd02081">
    <property type="entry name" value="P-type_ATPase_Ca_PMCA-like"/>
    <property type="match status" value="1"/>
</dbReference>
<dbReference type="Gene3D" id="1.20.1110.10">
    <property type="entry name" value="Calcium-transporting ATPase, transmembrane domain"/>
    <property type="match status" value="1"/>
</dbReference>
<dbReference type="PROSITE" id="PS00154">
    <property type="entry name" value="ATPASE_E1_E2"/>
    <property type="match status" value="1"/>
</dbReference>
<comment type="similarity">
    <text evidence="17">Belongs to the cation transport ATPase (P-type) (TC 3.A.3) family.</text>
</comment>
<evidence type="ECO:0000256" key="4">
    <source>
        <dbReference type="ARBA" id="ARBA00022568"/>
    </source>
</evidence>
<keyword evidence="3" id="KW-0926">Vacuole</keyword>
<dbReference type="InParanoid" id="C5E075"/>
<dbReference type="InterPro" id="IPR044492">
    <property type="entry name" value="P_typ_ATPase_HD_dom"/>
</dbReference>
<dbReference type="PRINTS" id="PR00119">
    <property type="entry name" value="CATATPASE"/>
</dbReference>
<keyword evidence="21" id="KW-1185">Reference proteome</keyword>
<evidence type="ECO:0000259" key="19">
    <source>
        <dbReference type="SMART" id="SM00831"/>
    </source>
</evidence>
<dbReference type="AlphaFoldDB" id="C5E075"/>
<evidence type="ECO:0000256" key="5">
    <source>
        <dbReference type="ARBA" id="ARBA00022692"/>
    </source>
</evidence>
<evidence type="ECO:0000256" key="17">
    <source>
        <dbReference type="RuleBase" id="RU361146"/>
    </source>
</evidence>
<feature type="transmembrane region" description="Helical" evidence="17">
    <location>
        <begin position="121"/>
        <end position="139"/>
    </location>
</feature>
<evidence type="ECO:0000256" key="7">
    <source>
        <dbReference type="ARBA" id="ARBA00022741"/>
    </source>
</evidence>
<evidence type="ECO:0000256" key="10">
    <source>
        <dbReference type="ARBA" id="ARBA00022842"/>
    </source>
</evidence>
<feature type="region of interest" description="Disordered" evidence="18">
    <location>
        <begin position="471"/>
        <end position="499"/>
    </location>
</feature>
<dbReference type="FunCoup" id="C5E075">
    <property type="interactions" value="483"/>
</dbReference>
<dbReference type="Gene3D" id="3.40.1110.10">
    <property type="entry name" value="Calcium-transporting ATPase, cytoplasmic domain N"/>
    <property type="match status" value="1"/>
</dbReference>
<evidence type="ECO:0000256" key="14">
    <source>
        <dbReference type="ARBA" id="ARBA00023136"/>
    </source>
</evidence>
<dbReference type="FunFam" id="3.40.50.1000:FF:000018">
    <property type="entry name" value="Calcium-transporting ATPase"/>
    <property type="match status" value="1"/>
</dbReference>
<dbReference type="InterPro" id="IPR059000">
    <property type="entry name" value="ATPase_P-type_domA"/>
</dbReference>
<organism evidence="20 21">
    <name type="scientific">Zygosaccharomyces rouxii (strain ATCC 2623 / CBS 732 / NBRC 1130 / NCYC 568 / NRRL Y-229)</name>
    <dbReference type="NCBI Taxonomy" id="559307"/>
    <lineage>
        <taxon>Eukaryota</taxon>
        <taxon>Fungi</taxon>
        <taxon>Dikarya</taxon>
        <taxon>Ascomycota</taxon>
        <taxon>Saccharomycotina</taxon>
        <taxon>Saccharomycetes</taxon>
        <taxon>Saccharomycetales</taxon>
        <taxon>Saccharomycetaceae</taxon>
        <taxon>Zygosaccharomyces</taxon>
    </lineage>
</organism>
<dbReference type="InterPro" id="IPR036412">
    <property type="entry name" value="HAD-like_sf"/>
</dbReference>
<evidence type="ECO:0000256" key="9">
    <source>
        <dbReference type="ARBA" id="ARBA00022840"/>
    </source>
</evidence>
<dbReference type="GO" id="GO:0005388">
    <property type="term" value="F:P-type calcium transporter activity"/>
    <property type="evidence" value="ECO:0007669"/>
    <property type="project" value="UniProtKB-EC"/>
</dbReference>
<proteinExistence type="inferred from homology"/>
<dbReference type="InterPro" id="IPR018303">
    <property type="entry name" value="ATPase_P-typ_P_site"/>
</dbReference>
<dbReference type="GO" id="GO:0005524">
    <property type="term" value="F:ATP binding"/>
    <property type="evidence" value="ECO:0007669"/>
    <property type="project" value="UniProtKB-KW"/>
</dbReference>
<dbReference type="InterPro" id="IPR001757">
    <property type="entry name" value="P_typ_ATPase"/>
</dbReference>
<dbReference type="NCBIfam" id="TIGR01517">
    <property type="entry name" value="ATPase-IIB_Ca"/>
    <property type="match status" value="1"/>
</dbReference>
<evidence type="ECO:0000313" key="21">
    <source>
        <dbReference type="Proteomes" id="UP000008536"/>
    </source>
</evidence>
<evidence type="ECO:0000313" key="20">
    <source>
        <dbReference type="EMBL" id="CAR29509.1"/>
    </source>
</evidence>
<feature type="domain" description="Cation-transporting P-type ATPase N-terminal" evidence="19">
    <location>
        <begin position="24"/>
        <end position="99"/>
    </location>
</feature>
<dbReference type="PANTHER" id="PTHR24093">
    <property type="entry name" value="CATION TRANSPORTING ATPASE"/>
    <property type="match status" value="1"/>
</dbReference>
<dbReference type="SFLD" id="SFLDS00003">
    <property type="entry name" value="Haloacid_Dehalogenase"/>
    <property type="match status" value="1"/>
</dbReference>
<protein>
    <recommendedName>
        <fullName evidence="17">Calcium-transporting ATPase</fullName>
        <ecNumber evidence="17">7.2.2.10</ecNumber>
    </recommendedName>
</protein>
<dbReference type="HOGENOM" id="CLU_002360_9_3_1"/>
<dbReference type="GO" id="GO:0006874">
    <property type="term" value="P:intracellular calcium ion homeostasis"/>
    <property type="evidence" value="ECO:0007669"/>
    <property type="project" value="TreeGrafter"/>
</dbReference>
<dbReference type="InterPro" id="IPR008250">
    <property type="entry name" value="ATPase_P-typ_transduc_dom_A_sf"/>
</dbReference>
<feature type="transmembrane region" description="Helical" evidence="17">
    <location>
        <begin position="84"/>
        <end position="101"/>
    </location>
</feature>
<comment type="subcellular location">
    <subcellularLocation>
        <location evidence="17">Membrane</location>
        <topology evidence="17">Multi-pass membrane protein</topology>
    </subcellularLocation>
    <subcellularLocation>
        <location evidence="1">Vacuole membrane</location>
        <topology evidence="1">Multi-pass membrane protein</topology>
    </subcellularLocation>
</comment>
<keyword evidence="10" id="KW-0460">Magnesium</keyword>
<keyword evidence="9 17" id="KW-0067">ATP-binding</keyword>
<dbReference type="Pfam" id="PF13246">
    <property type="entry name" value="Cation_ATPase"/>
    <property type="match status" value="1"/>
</dbReference>
<evidence type="ECO:0000256" key="13">
    <source>
        <dbReference type="ARBA" id="ARBA00023065"/>
    </source>
</evidence>
<keyword evidence="13 17" id="KW-0406">Ion transport</keyword>
<dbReference type="SFLD" id="SFLDG00002">
    <property type="entry name" value="C1.7:_P-type_atpase_like"/>
    <property type="match status" value="1"/>
</dbReference>
<reference evidence="20 21" key="1">
    <citation type="journal article" date="2009" name="Genome Res.">
        <title>Comparative genomics of protoploid Saccharomycetaceae.</title>
        <authorList>
            <consortium name="The Genolevures Consortium"/>
            <person name="Souciet J.-L."/>
            <person name="Dujon B."/>
            <person name="Gaillardin C."/>
            <person name="Johnston M."/>
            <person name="Baret P.V."/>
            <person name="Cliften P."/>
            <person name="Sherman D.J."/>
            <person name="Weissenbach J."/>
            <person name="Westhof E."/>
            <person name="Wincker P."/>
            <person name="Jubin C."/>
            <person name="Poulain J."/>
            <person name="Barbe V."/>
            <person name="Segurens B."/>
            <person name="Artiguenave F."/>
            <person name="Anthouard V."/>
            <person name="Vacherie B."/>
            <person name="Val M.-E."/>
            <person name="Fulton R.S."/>
            <person name="Minx P."/>
            <person name="Wilson R."/>
            <person name="Durrens P."/>
            <person name="Jean G."/>
            <person name="Marck C."/>
            <person name="Martin T."/>
            <person name="Nikolski M."/>
            <person name="Rolland T."/>
            <person name="Seret M.-L."/>
            <person name="Casaregola S."/>
            <person name="Despons L."/>
            <person name="Fairhead C."/>
            <person name="Fischer G."/>
            <person name="Lafontaine I."/>
            <person name="Leh V."/>
            <person name="Lemaire M."/>
            <person name="de Montigny J."/>
            <person name="Neuveglise C."/>
            <person name="Thierry A."/>
            <person name="Blanc-Lenfle I."/>
            <person name="Bleykasten C."/>
            <person name="Diffels J."/>
            <person name="Fritsch E."/>
            <person name="Frangeul L."/>
            <person name="Goeffon A."/>
            <person name="Jauniaux N."/>
            <person name="Kachouri-Lafond R."/>
            <person name="Payen C."/>
            <person name="Potier S."/>
            <person name="Pribylova L."/>
            <person name="Ozanne C."/>
            <person name="Richard G.-F."/>
            <person name="Sacerdot C."/>
            <person name="Straub M.-L."/>
            <person name="Talla E."/>
        </authorList>
    </citation>
    <scope>NUCLEOTIDE SEQUENCE [LARGE SCALE GENOMIC DNA]</scope>
    <source>
        <strain evidence="20 21">ATCC 2623 / CBS 732 / BCRC 21506 / NBRC 1130 / NCYC 568 / NRRL Y-229</strain>
    </source>
</reference>
<dbReference type="InterPro" id="IPR004014">
    <property type="entry name" value="ATPase_P-typ_cation-transptr_N"/>
</dbReference>
<dbReference type="Gene3D" id="3.40.50.1000">
    <property type="entry name" value="HAD superfamily/HAD-like"/>
    <property type="match status" value="1"/>
</dbReference>
<keyword evidence="2 17" id="KW-0813">Transport</keyword>
<feature type="transmembrane region" description="Helical" evidence="17">
    <location>
        <begin position="1054"/>
        <end position="1073"/>
    </location>
</feature>
<dbReference type="STRING" id="559307.C5E075"/>
<dbReference type="SUPFAM" id="SSF81653">
    <property type="entry name" value="Calcium ATPase, transduction domain A"/>
    <property type="match status" value="1"/>
</dbReference>
<keyword evidence="7 17" id="KW-0547">Nucleotide-binding</keyword>
<dbReference type="EMBL" id="CU928179">
    <property type="protein sequence ID" value="CAR29509.1"/>
    <property type="molecule type" value="Genomic_DNA"/>
</dbReference>
<dbReference type="EC" id="7.2.2.10" evidence="17"/>
<comment type="catalytic activity">
    <reaction evidence="15 17">
        <text>Ca(2+)(in) + ATP + H2O = Ca(2+)(out) + ADP + phosphate + H(+)</text>
        <dbReference type="Rhea" id="RHEA:18105"/>
        <dbReference type="ChEBI" id="CHEBI:15377"/>
        <dbReference type="ChEBI" id="CHEBI:15378"/>
        <dbReference type="ChEBI" id="CHEBI:29108"/>
        <dbReference type="ChEBI" id="CHEBI:30616"/>
        <dbReference type="ChEBI" id="CHEBI:43474"/>
        <dbReference type="ChEBI" id="CHEBI:456216"/>
        <dbReference type="EC" id="7.2.2.10"/>
    </reaction>
</comment>
<dbReference type="InterPro" id="IPR023299">
    <property type="entry name" value="ATPase_P-typ_cyto_dom_N"/>
</dbReference>
<dbReference type="SFLD" id="SFLDF00027">
    <property type="entry name" value="p-type_atpase"/>
    <property type="match status" value="1"/>
</dbReference>
<evidence type="ECO:0000256" key="2">
    <source>
        <dbReference type="ARBA" id="ARBA00022448"/>
    </source>
</evidence>
<evidence type="ECO:0000256" key="1">
    <source>
        <dbReference type="ARBA" id="ARBA00004128"/>
    </source>
</evidence>
<feature type="transmembrane region" description="Helical" evidence="17">
    <location>
        <begin position="1023"/>
        <end position="1048"/>
    </location>
</feature>
<keyword evidence="5 17" id="KW-0812">Transmembrane</keyword>
<dbReference type="GO" id="GO:0005886">
    <property type="term" value="C:plasma membrane"/>
    <property type="evidence" value="ECO:0007669"/>
    <property type="project" value="TreeGrafter"/>
</dbReference>
<dbReference type="KEGG" id="zro:ZYRO0G10362g"/>
<dbReference type="Proteomes" id="UP000008536">
    <property type="component" value="Chromosome G"/>
</dbReference>
<keyword evidence="12 17" id="KW-1133">Transmembrane helix</keyword>
<dbReference type="FunFam" id="2.70.150.10:FF:000028">
    <property type="entry name" value="Calcium-transporting ATPase"/>
    <property type="match status" value="1"/>
</dbReference>
<dbReference type="Gene3D" id="2.70.150.10">
    <property type="entry name" value="Calcium-transporting ATPase, cytoplasmic transduction domain A"/>
    <property type="match status" value="1"/>
</dbReference>
<evidence type="ECO:0000256" key="16">
    <source>
        <dbReference type="ARBA" id="ARBA00059328"/>
    </source>
</evidence>
<dbReference type="Pfam" id="PF00122">
    <property type="entry name" value="E1-E2_ATPase"/>
    <property type="match status" value="1"/>
</dbReference>
<feature type="transmembrane region" description="Helical" evidence="17">
    <location>
        <begin position="307"/>
        <end position="328"/>
    </location>
</feature>
<dbReference type="Pfam" id="PF00690">
    <property type="entry name" value="Cation_ATPase_N"/>
    <property type="match status" value="1"/>
</dbReference>
<keyword evidence="11" id="KW-1278">Translocase</keyword>
<dbReference type="SMART" id="SM00831">
    <property type="entry name" value="Cation_ATPase_N"/>
    <property type="match status" value="1"/>
</dbReference>
<dbReference type="NCBIfam" id="TIGR01494">
    <property type="entry name" value="ATPase_P-type"/>
    <property type="match status" value="3"/>
</dbReference>
<keyword evidence="4 17" id="KW-0109">Calcium transport</keyword>
<evidence type="ECO:0000256" key="15">
    <source>
        <dbReference type="ARBA" id="ARBA00048694"/>
    </source>
</evidence>
<name>C5E075_ZYGRC</name>
<evidence type="ECO:0000256" key="3">
    <source>
        <dbReference type="ARBA" id="ARBA00022554"/>
    </source>
</evidence>
<evidence type="ECO:0000256" key="8">
    <source>
        <dbReference type="ARBA" id="ARBA00022837"/>
    </source>
</evidence>
<dbReference type="InterPro" id="IPR023214">
    <property type="entry name" value="HAD_sf"/>
</dbReference>
<evidence type="ECO:0000256" key="11">
    <source>
        <dbReference type="ARBA" id="ARBA00022967"/>
    </source>
</evidence>
<comment type="function">
    <text evidence="17">Catalyzes the hydrolysis of ATP coupled with the transport of calcium.</text>
</comment>
<comment type="function">
    <text evidence="16">This magnesium-dependent enzyme catalyzes the hydrolysis of ATP coupled with the transport of calcium. Transports the calcium to the vacuole and participates in the control of the cytosolic free calcium.</text>
</comment>
<dbReference type="PANTHER" id="PTHR24093:SF369">
    <property type="entry name" value="CALCIUM-TRANSPORTING ATPASE"/>
    <property type="match status" value="1"/>
</dbReference>
<dbReference type="Pfam" id="PF00689">
    <property type="entry name" value="Cation_ATPase_C"/>
    <property type="match status" value="1"/>
</dbReference>
<dbReference type="InterPro" id="IPR006408">
    <property type="entry name" value="P-type_ATPase_IIB"/>
</dbReference>
<dbReference type="SUPFAM" id="SSF56784">
    <property type="entry name" value="HAD-like"/>
    <property type="match status" value="1"/>
</dbReference>
<dbReference type="SUPFAM" id="SSF81665">
    <property type="entry name" value="Calcium ATPase, transmembrane domain M"/>
    <property type="match status" value="1"/>
</dbReference>
<evidence type="ECO:0000256" key="6">
    <source>
        <dbReference type="ARBA" id="ARBA00022723"/>
    </source>
</evidence>
<evidence type="ECO:0000256" key="18">
    <source>
        <dbReference type="SAM" id="MobiDB-lite"/>
    </source>
</evidence>
<feature type="transmembrane region" description="Helical" evidence="17">
    <location>
        <begin position="348"/>
        <end position="378"/>
    </location>
</feature>
<sequence>MGFSVTAGQLAGMYEPKSLAKFGQLFDEEPAKLYEKLQTDKEQGISDASTESERYKCFNDNRVPERPPKTFLALAWEAFNDKTMLLLTAAAIVSLILGLYEALTQPPEYDPDGNKIPRVDWIEGVAIMLAVVVVVLVGASNDYQKEKQFLELNRKKEDRQVVVYRNGEEQLVGVHDLLVGDLMHLQTGEVVPADCILVDGNCEVDESTVTGETDAIKVAPLEQVWKRYVKAIHGNGNGNGDSSSNNIDPEAADCMLISGSKLISGLGKAVVTAVGVNSVHGKTMMSLKTETESTPLQERLSELSDSISVFGCASAIILFLVLFIQFLFDIREGGRLADLPAAKRGSQFMSILITSITVIVVAVPEGLPLAVTLSLAFATTRMTKDGNLVRVLSACETMGSATAVCSDKTGTLTENRMTVVKGYMGSAEFDENNENNESTIKSLLEGEISDDIKKDVMTNIVLNSTAFENKRFQEQQQHRQQREDQRLRGHTSDNPFSSILTRGRSRLQKLLHGGDDDDLSASQANSVEEPYIGSKTETALLTMANKNFGLDNLKEWRKNHKGHFNIAKIVQVIPFESSRKWGGIVVKYEGEKNYRFFVKGAAEILFSRSLYYRNSDGSVAKLDGQSRQTIDEHIQGLASNALRAISIAHKDLNYEGSWPPENITSDEPGEALPEKLFGEVVNEKSQDGLVLDALVGIQDPLRPGVKNSIEQCQKAGVTIRMVTGDNVTTARAIARNCNILNEEDWVDSDCAMEGPKFRELSNDERVKILPKLRVLARSSPEDKKILVATLKQMGDVVASTGDGTNDAPALKMADVGFSMGIAGTEVAREASDIILMTDDFSAIVNAIKWGRCVSGSIKKFIQFQLTVNVTAVVLTFISSVTTGKSVLTAVQLLWVNLIMDTLAALALATDRPDKNIMDRKPIGRQAPLISVSSWKMIMCQSFWQLVITLTLTYRSGQIFFGREATGHEKQILNACTFNTFVWLQFFTLFVSRKLDEADGIKDWRKRISRENLDFFQDLGRNGYFLGVMAVIGLFQVFIMKFGGVAFSIAEQTPSMWACAILTSLLAIPVGALVRICPDEVALAIYPKRFIGLVWYICTLGFFKKNAQKGLHDDEESLLGEAQEESSISTR</sequence>
<dbReference type="GO" id="GO:0016887">
    <property type="term" value="F:ATP hydrolysis activity"/>
    <property type="evidence" value="ECO:0007669"/>
    <property type="project" value="InterPro"/>
</dbReference>
<dbReference type="InterPro" id="IPR006068">
    <property type="entry name" value="ATPase_P-typ_cation-transptr_C"/>
</dbReference>
<keyword evidence="8 17" id="KW-0106">Calcium</keyword>
<keyword evidence="14 17" id="KW-0472">Membrane</keyword>
<gene>
    <name evidence="20" type="ordered locus">ZYRO0G10362g</name>
</gene>